<feature type="transmembrane region" description="Helical" evidence="6">
    <location>
        <begin position="140"/>
        <end position="158"/>
    </location>
</feature>
<sequence length="772" mass="87072">MPPRALGGVALAAIALVLLAILQRHEADASESLLSISQTGACISVLSTLGIICSYRYSNDSRFRRHPNSLLYWKAMTDLAYSVPYLLGYVAKTTSDTALVWIVLPHSLAYSSECWFFLMAYDLYKSGTNPFTNTTRRLRWYHALAWGVGLLAAIAQWYVIPAYALQDVEDDDKSAIRIVYYLFVVLCVASAAVFIVLEKLSQPLGGITEALKTRKAMLIAARTYTTAYVIYQLLLIVLWVLLAFASPRGTVEWARARYLAKLLTGARGFMDLVLWFSINRRRPASRRSTSASRSSSSELDVELHPELNVALRKEVLHFTTRGIVAASLHSHQILDADQYRVLINLHELGMHIQFYDYKPRAFRDIRSGFGVRESAYRASFLATCHERIASGGSSGAFMFYTADYVFIVKTITKDERRVLLAMLPAYIRYMKANPGSHLTRYYGCHAIQMYGQKFHFLVMGNAMGKVSMHQFFDLKGSWINRNAKPTPPGQTRICTYCNEPFKVGSSQPCEFSIHGVHLPHQVLRDNDFQRKMRLPAEIVASILAQLKKDSTFLADQGIMDYSLLLSIHCARFNVDPNTIRLTPKTPQHHFAAVTRHAPTCYLTPSQMGPAMSPITLESTLDDEESNVLQSRGCRFSVYDGDDDVETPLFRKSSVEFGTFETLHLGADDMDDLEEGSVSRSHYQDLPWAGQRTLDMCGYKACAVVGPDYYTFGIIDMLQTWTWQKRVERWWKVHVLQRDGNGISAAPPPFYATRFQSKMESIMTVGHHAVGVL</sequence>
<dbReference type="GO" id="GO:0046854">
    <property type="term" value="P:phosphatidylinositol phosphate biosynthetic process"/>
    <property type="evidence" value="ECO:0007669"/>
    <property type="project" value="TreeGrafter"/>
</dbReference>
<keyword evidence="7" id="KW-0732">Signal</keyword>
<dbReference type="GO" id="GO:0016308">
    <property type="term" value="F:1-phosphatidylinositol-4-phosphate 5-kinase activity"/>
    <property type="evidence" value="ECO:0007669"/>
    <property type="project" value="TreeGrafter"/>
</dbReference>
<keyword evidence="4 6" id="KW-0472">Membrane</keyword>
<keyword evidence="5" id="KW-0067">ATP-binding</keyword>
<feature type="transmembrane region" description="Helical" evidence="6">
    <location>
        <begin position="218"/>
        <end position="246"/>
    </location>
</feature>
<dbReference type="OMA" id="VIWVAIN"/>
<keyword evidence="2 6" id="KW-0812">Transmembrane</keyword>
<feature type="signal peptide" evidence="7">
    <location>
        <begin position="1"/>
        <end position="27"/>
    </location>
</feature>
<feature type="transmembrane region" description="Helical" evidence="6">
    <location>
        <begin position="178"/>
        <end position="197"/>
    </location>
</feature>
<evidence type="ECO:0000256" key="6">
    <source>
        <dbReference type="SAM" id="Phobius"/>
    </source>
</evidence>
<dbReference type="InterPro" id="IPR023610">
    <property type="entry name" value="PInositol-4/5-P-5/4-kinase"/>
</dbReference>
<keyword evidence="5" id="KW-0808">Transferase</keyword>
<dbReference type="PANTHER" id="PTHR23086:SF8">
    <property type="entry name" value="PHOSPHATIDYLINOSITOL 5-PHOSPHATE 4-KINASE, ISOFORM A"/>
    <property type="match status" value="1"/>
</dbReference>
<dbReference type="SUPFAM" id="SSF56104">
    <property type="entry name" value="SAICAR synthase-like"/>
    <property type="match status" value="1"/>
</dbReference>
<dbReference type="Gene3D" id="3.30.800.10">
    <property type="entry name" value="Phosphatidylinositol Phosphate Kinase II Beta"/>
    <property type="match status" value="1"/>
</dbReference>
<dbReference type="Pfam" id="PF01504">
    <property type="entry name" value="PIP5K"/>
    <property type="match status" value="1"/>
</dbReference>
<proteinExistence type="predicted"/>
<dbReference type="RefSeq" id="XP_008604096.1">
    <property type="nucleotide sequence ID" value="XM_008605874.1"/>
</dbReference>
<dbReference type="Proteomes" id="UP000030762">
    <property type="component" value="Unassembled WGS sequence"/>
</dbReference>
<dbReference type="CDD" id="cd00139">
    <property type="entry name" value="PIPKc"/>
    <property type="match status" value="1"/>
</dbReference>
<accession>T0SB92</accession>
<keyword evidence="5" id="KW-0418">Kinase</keyword>
<dbReference type="InterPro" id="IPR000832">
    <property type="entry name" value="GPCR_2_secretin-like"/>
</dbReference>
<dbReference type="STRING" id="1156394.T0SB92"/>
<feature type="chain" id="PRO_5004584376" description="PIPK domain-containing protein" evidence="7">
    <location>
        <begin position="28"/>
        <end position="772"/>
    </location>
</feature>
<dbReference type="InterPro" id="IPR027483">
    <property type="entry name" value="PInositol-4-P-4/5-kinase_C_sf"/>
</dbReference>
<evidence type="ECO:0000256" key="2">
    <source>
        <dbReference type="ARBA" id="ARBA00022692"/>
    </source>
</evidence>
<organism evidence="9 10">
    <name type="scientific">Saprolegnia diclina (strain VS20)</name>
    <dbReference type="NCBI Taxonomy" id="1156394"/>
    <lineage>
        <taxon>Eukaryota</taxon>
        <taxon>Sar</taxon>
        <taxon>Stramenopiles</taxon>
        <taxon>Oomycota</taxon>
        <taxon>Saprolegniomycetes</taxon>
        <taxon>Saprolegniales</taxon>
        <taxon>Saprolegniaceae</taxon>
        <taxon>Saprolegnia</taxon>
    </lineage>
</organism>
<comment type="subcellular location">
    <subcellularLocation>
        <location evidence="1">Membrane</location>
        <topology evidence="1">Multi-pass membrane protein</topology>
    </subcellularLocation>
</comment>
<dbReference type="GO" id="GO:0004930">
    <property type="term" value="F:G protein-coupled receptor activity"/>
    <property type="evidence" value="ECO:0007669"/>
    <property type="project" value="InterPro"/>
</dbReference>
<dbReference type="EMBL" id="JH767132">
    <property type="protein sequence ID" value="EQC42673.1"/>
    <property type="molecule type" value="Genomic_DNA"/>
</dbReference>
<dbReference type="Gene3D" id="1.20.1070.10">
    <property type="entry name" value="Rhodopsin 7-helix transmembrane proteins"/>
    <property type="match status" value="1"/>
</dbReference>
<evidence type="ECO:0000256" key="7">
    <source>
        <dbReference type="SAM" id="SignalP"/>
    </source>
</evidence>
<dbReference type="InterPro" id="IPR002498">
    <property type="entry name" value="PInositol-4-P-4/5-kinase_core"/>
</dbReference>
<evidence type="ECO:0000256" key="4">
    <source>
        <dbReference type="ARBA" id="ARBA00023136"/>
    </source>
</evidence>
<feature type="domain" description="PIPK" evidence="8">
    <location>
        <begin position="291"/>
        <end position="762"/>
    </location>
</feature>
<reference evidence="9 10" key="1">
    <citation type="submission" date="2012-04" db="EMBL/GenBank/DDBJ databases">
        <title>The Genome Sequence of Saprolegnia declina VS20.</title>
        <authorList>
            <consortium name="The Broad Institute Genome Sequencing Platform"/>
            <person name="Russ C."/>
            <person name="Nusbaum C."/>
            <person name="Tyler B."/>
            <person name="van West P."/>
            <person name="Dieguez-Uribeondo J."/>
            <person name="de Bruijn I."/>
            <person name="Tripathy S."/>
            <person name="Jiang R."/>
            <person name="Young S.K."/>
            <person name="Zeng Q."/>
            <person name="Gargeya S."/>
            <person name="Fitzgerald M."/>
            <person name="Haas B."/>
            <person name="Abouelleil A."/>
            <person name="Alvarado L."/>
            <person name="Arachchi H.M."/>
            <person name="Berlin A."/>
            <person name="Chapman S.B."/>
            <person name="Goldberg J."/>
            <person name="Griggs A."/>
            <person name="Gujja S."/>
            <person name="Hansen M."/>
            <person name="Howarth C."/>
            <person name="Imamovic A."/>
            <person name="Larimer J."/>
            <person name="McCowen C."/>
            <person name="Montmayeur A."/>
            <person name="Murphy C."/>
            <person name="Neiman D."/>
            <person name="Pearson M."/>
            <person name="Priest M."/>
            <person name="Roberts A."/>
            <person name="Saif S."/>
            <person name="Shea T."/>
            <person name="Sisk P."/>
            <person name="Sykes S."/>
            <person name="Wortman J."/>
            <person name="Nusbaum C."/>
            <person name="Birren B."/>
        </authorList>
    </citation>
    <scope>NUCLEOTIDE SEQUENCE [LARGE SCALE GENOMIC DNA]</scope>
    <source>
        <strain evidence="9 10">VS20</strain>
    </source>
</reference>
<keyword evidence="10" id="KW-1185">Reference proteome</keyword>
<dbReference type="InterPro" id="IPR027484">
    <property type="entry name" value="PInositol-4-P-5-kinase_N"/>
</dbReference>
<dbReference type="PROSITE" id="PS51455">
    <property type="entry name" value="PIPK"/>
    <property type="match status" value="1"/>
</dbReference>
<dbReference type="GO" id="GO:0005524">
    <property type="term" value="F:ATP binding"/>
    <property type="evidence" value="ECO:0007669"/>
    <property type="project" value="UniProtKB-UniRule"/>
</dbReference>
<gene>
    <name evidence="9" type="ORF">SDRG_00401</name>
</gene>
<dbReference type="SMART" id="SM00330">
    <property type="entry name" value="PIPKc"/>
    <property type="match status" value="1"/>
</dbReference>
<evidence type="ECO:0000256" key="1">
    <source>
        <dbReference type="ARBA" id="ARBA00004141"/>
    </source>
</evidence>
<evidence type="ECO:0000313" key="9">
    <source>
        <dbReference type="EMBL" id="EQC42673.1"/>
    </source>
</evidence>
<evidence type="ECO:0000259" key="8">
    <source>
        <dbReference type="PROSITE" id="PS51455"/>
    </source>
</evidence>
<dbReference type="OrthoDB" id="70770at2759"/>
<evidence type="ECO:0000313" key="10">
    <source>
        <dbReference type="Proteomes" id="UP000030762"/>
    </source>
</evidence>
<name>T0SB92_SAPDV</name>
<dbReference type="VEuPathDB" id="FungiDB:SDRG_00401"/>
<evidence type="ECO:0000256" key="3">
    <source>
        <dbReference type="ARBA" id="ARBA00022989"/>
    </source>
</evidence>
<dbReference type="GeneID" id="19941128"/>
<dbReference type="Pfam" id="PF00002">
    <property type="entry name" value="7tm_2"/>
    <property type="match status" value="1"/>
</dbReference>
<dbReference type="GO" id="GO:0005886">
    <property type="term" value="C:plasma membrane"/>
    <property type="evidence" value="ECO:0007669"/>
    <property type="project" value="TreeGrafter"/>
</dbReference>
<dbReference type="SUPFAM" id="SSF81321">
    <property type="entry name" value="Family A G protein-coupled receptor-like"/>
    <property type="match status" value="1"/>
</dbReference>
<keyword evidence="5" id="KW-0547">Nucleotide-binding</keyword>
<dbReference type="InParanoid" id="T0SB92"/>
<dbReference type="Gene3D" id="3.30.810.10">
    <property type="entry name" value="2-Layer Sandwich"/>
    <property type="match status" value="1"/>
</dbReference>
<feature type="transmembrane region" description="Helical" evidence="6">
    <location>
        <begin position="36"/>
        <end position="58"/>
    </location>
</feature>
<dbReference type="PANTHER" id="PTHR23086">
    <property type="entry name" value="PHOSPHATIDYLINOSITOL-4-PHOSPHATE 5-KINASE"/>
    <property type="match status" value="1"/>
</dbReference>
<dbReference type="eggNOG" id="KOG0229">
    <property type="taxonomic scope" value="Eukaryota"/>
</dbReference>
<protein>
    <recommendedName>
        <fullName evidence="8">PIPK domain-containing protein</fullName>
    </recommendedName>
</protein>
<evidence type="ECO:0000256" key="5">
    <source>
        <dbReference type="PROSITE-ProRule" id="PRU00781"/>
    </source>
</evidence>
<keyword evidence="3 6" id="KW-1133">Transmembrane helix</keyword>
<dbReference type="AlphaFoldDB" id="T0SB92"/>